<evidence type="ECO:0000313" key="3">
    <source>
        <dbReference type="Proteomes" id="UP001255185"/>
    </source>
</evidence>
<keyword evidence="1" id="KW-0732">Signal</keyword>
<feature type="signal peptide" evidence="1">
    <location>
        <begin position="1"/>
        <end position="23"/>
    </location>
</feature>
<dbReference type="Proteomes" id="UP001255185">
    <property type="component" value="Unassembled WGS sequence"/>
</dbReference>
<dbReference type="RefSeq" id="WP_310024294.1">
    <property type="nucleotide sequence ID" value="NZ_JAVDVI010000002.1"/>
</dbReference>
<dbReference type="PROSITE" id="PS51257">
    <property type="entry name" value="PROKAR_LIPOPROTEIN"/>
    <property type="match status" value="1"/>
</dbReference>
<comment type="caution">
    <text evidence="2">The sequence shown here is derived from an EMBL/GenBank/DDBJ whole genome shotgun (WGS) entry which is preliminary data.</text>
</comment>
<dbReference type="EMBL" id="JAVDVI010000002">
    <property type="protein sequence ID" value="MDR6966617.1"/>
    <property type="molecule type" value="Genomic_DNA"/>
</dbReference>
<keyword evidence="3" id="KW-1185">Reference proteome</keyword>
<feature type="chain" id="PRO_5046476921" description="Lipoprotein" evidence="1">
    <location>
        <begin position="24"/>
        <end position="131"/>
    </location>
</feature>
<evidence type="ECO:0000313" key="2">
    <source>
        <dbReference type="EMBL" id="MDR6966617.1"/>
    </source>
</evidence>
<proteinExistence type="predicted"/>
<name>A0ABU1TKW1_9FLAO</name>
<accession>A0ABU1TKW1</accession>
<organism evidence="2 3">
    <name type="scientific">Flavobacterium arsenatis</name>
    <dbReference type="NCBI Taxonomy" id="1484332"/>
    <lineage>
        <taxon>Bacteria</taxon>
        <taxon>Pseudomonadati</taxon>
        <taxon>Bacteroidota</taxon>
        <taxon>Flavobacteriia</taxon>
        <taxon>Flavobacteriales</taxon>
        <taxon>Flavobacteriaceae</taxon>
        <taxon>Flavobacterium</taxon>
    </lineage>
</organism>
<evidence type="ECO:0000256" key="1">
    <source>
        <dbReference type="SAM" id="SignalP"/>
    </source>
</evidence>
<evidence type="ECO:0008006" key="4">
    <source>
        <dbReference type="Google" id="ProtNLM"/>
    </source>
</evidence>
<sequence length="131" mass="14336">MNSNFSKKALFLSAVLFSCAAISQTKEEPKLEPKVENPTINFALEGMIGVAVGNNAVGINVGGPSLKLKLKNYKIGVGAFPSLLILNGEAAPRLAVSPIVEYKKWMLITPYYGYDTDKKMIWTFGIGYKFK</sequence>
<gene>
    <name evidence="2" type="ORF">J2X31_000615</name>
</gene>
<protein>
    <recommendedName>
        <fullName evidence="4">Lipoprotein</fullName>
    </recommendedName>
</protein>
<reference evidence="2 3" key="1">
    <citation type="submission" date="2023-07" db="EMBL/GenBank/DDBJ databases">
        <title>Sorghum-associated microbial communities from plants grown in Nebraska, USA.</title>
        <authorList>
            <person name="Schachtman D."/>
        </authorList>
    </citation>
    <scope>NUCLEOTIDE SEQUENCE [LARGE SCALE GENOMIC DNA]</scope>
    <source>
        <strain evidence="2 3">3773</strain>
    </source>
</reference>